<dbReference type="InterPro" id="IPR032808">
    <property type="entry name" value="DoxX"/>
</dbReference>
<gene>
    <name evidence="6" type="ORF">SAE01_38190</name>
</gene>
<dbReference type="RefSeq" id="WP_147205435.1">
    <property type="nucleotide sequence ID" value="NZ_BJYT01000019.1"/>
</dbReference>
<organism evidence="6 7">
    <name type="scientific">Segetibacter aerophilus</name>
    <dbReference type="NCBI Taxonomy" id="670293"/>
    <lineage>
        <taxon>Bacteria</taxon>
        <taxon>Pseudomonadati</taxon>
        <taxon>Bacteroidota</taxon>
        <taxon>Chitinophagia</taxon>
        <taxon>Chitinophagales</taxon>
        <taxon>Chitinophagaceae</taxon>
        <taxon>Segetibacter</taxon>
    </lineage>
</organism>
<evidence type="ECO:0000313" key="7">
    <source>
        <dbReference type="Proteomes" id="UP000321513"/>
    </source>
</evidence>
<sequence length="130" mass="14604">MTAKTTNLIYWISTLVFAGLMIFSSVGGLQPSQQAIQMMHDGLGYPIYFIQFLSIAKLIGSIAILIPGLPRSVKEWAYAGLFFDLTGAVYSAVATYGKFDPMMLTMLVWILPGIVSYYYWHKKLHKVRTV</sequence>
<dbReference type="OrthoDB" id="7960583at2"/>
<evidence type="ECO:0008006" key="8">
    <source>
        <dbReference type="Google" id="ProtNLM"/>
    </source>
</evidence>
<evidence type="ECO:0000256" key="5">
    <source>
        <dbReference type="SAM" id="Phobius"/>
    </source>
</evidence>
<dbReference type="PIRSF" id="PIRSF030066">
    <property type="entry name" value="UCP030066"/>
    <property type="match status" value="1"/>
</dbReference>
<feature type="transmembrane region" description="Helical" evidence="5">
    <location>
        <begin position="47"/>
        <end position="69"/>
    </location>
</feature>
<dbReference type="AlphaFoldDB" id="A0A512BH87"/>
<keyword evidence="4 5" id="KW-0472">Membrane</keyword>
<accession>A0A512BH87</accession>
<evidence type="ECO:0000256" key="3">
    <source>
        <dbReference type="ARBA" id="ARBA00022989"/>
    </source>
</evidence>
<evidence type="ECO:0000256" key="2">
    <source>
        <dbReference type="ARBA" id="ARBA00022692"/>
    </source>
</evidence>
<proteinExistence type="predicted"/>
<comment type="subcellular location">
    <subcellularLocation>
        <location evidence="1">Membrane</location>
        <topology evidence="1">Multi-pass membrane protein</topology>
    </subcellularLocation>
</comment>
<keyword evidence="2 5" id="KW-0812">Transmembrane</keyword>
<evidence type="ECO:0000256" key="1">
    <source>
        <dbReference type="ARBA" id="ARBA00004141"/>
    </source>
</evidence>
<name>A0A512BH87_9BACT</name>
<keyword evidence="3 5" id="KW-1133">Transmembrane helix</keyword>
<reference evidence="6 7" key="1">
    <citation type="submission" date="2019-07" db="EMBL/GenBank/DDBJ databases">
        <title>Whole genome shotgun sequence of Segetibacter aerophilus NBRC 106135.</title>
        <authorList>
            <person name="Hosoyama A."/>
            <person name="Uohara A."/>
            <person name="Ohji S."/>
            <person name="Ichikawa N."/>
        </authorList>
    </citation>
    <scope>NUCLEOTIDE SEQUENCE [LARGE SCALE GENOMIC DNA]</scope>
    <source>
        <strain evidence="6 7">NBRC 106135</strain>
    </source>
</reference>
<dbReference type="GO" id="GO:0016020">
    <property type="term" value="C:membrane"/>
    <property type="evidence" value="ECO:0007669"/>
    <property type="project" value="UniProtKB-SubCell"/>
</dbReference>
<feature type="transmembrane region" description="Helical" evidence="5">
    <location>
        <begin position="7"/>
        <end position="27"/>
    </location>
</feature>
<dbReference type="InterPro" id="IPR016944">
    <property type="entry name" value="UCP030066"/>
</dbReference>
<dbReference type="Pfam" id="PF13564">
    <property type="entry name" value="DoxX_2"/>
    <property type="match status" value="1"/>
</dbReference>
<keyword evidence="7" id="KW-1185">Reference proteome</keyword>
<feature type="transmembrane region" description="Helical" evidence="5">
    <location>
        <begin position="76"/>
        <end position="96"/>
    </location>
</feature>
<dbReference type="EMBL" id="BJYT01000019">
    <property type="protein sequence ID" value="GEO11323.1"/>
    <property type="molecule type" value="Genomic_DNA"/>
</dbReference>
<evidence type="ECO:0000256" key="4">
    <source>
        <dbReference type="ARBA" id="ARBA00023136"/>
    </source>
</evidence>
<evidence type="ECO:0000313" key="6">
    <source>
        <dbReference type="EMBL" id="GEO11323.1"/>
    </source>
</evidence>
<feature type="transmembrane region" description="Helical" evidence="5">
    <location>
        <begin position="102"/>
        <end position="120"/>
    </location>
</feature>
<protein>
    <recommendedName>
        <fullName evidence="8">DoxX family protein</fullName>
    </recommendedName>
</protein>
<comment type="caution">
    <text evidence="6">The sequence shown here is derived from an EMBL/GenBank/DDBJ whole genome shotgun (WGS) entry which is preliminary data.</text>
</comment>
<dbReference type="Proteomes" id="UP000321513">
    <property type="component" value="Unassembled WGS sequence"/>
</dbReference>